<feature type="compositionally biased region" description="Pro residues" evidence="1">
    <location>
        <begin position="144"/>
        <end position="153"/>
    </location>
</feature>
<keyword evidence="3" id="KW-1185">Reference proteome</keyword>
<feature type="compositionally biased region" description="Basic and acidic residues" evidence="1">
    <location>
        <begin position="1"/>
        <end position="17"/>
    </location>
</feature>
<dbReference type="Proteomes" id="UP000050761">
    <property type="component" value="Unassembled WGS sequence"/>
</dbReference>
<sequence>MLNEFREQHKATPRSEIENEMTILEESSAKENRSAERITVLEMTPPKRHECPAQLASSRREISSDAGAAHGQPMAVEGVAPSPTPNRAIEQLEEKMDAGMKDLKRYFEEGIRHLERQANGIWKKTEEKLELLQRKENELKRRPSTPPPGPSKPVPVFEKLPATVDLKDEMDAFGARR</sequence>
<feature type="region of interest" description="Disordered" evidence="1">
    <location>
        <begin position="1"/>
        <end position="85"/>
    </location>
</feature>
<reference evidence="4" key="2">
    <citation type="submission" date="2019-09" db="UniProtKB">
        <authorList>
            <consortium name="WormBaseParasite"/>
        </authorList>
    </citation>
    <scope>IDENTIFICATION</scope>
</reference>
<proteinExistence type="predicted"/>
<dbReference type="AlphaFoldDB" id="A0A3P7XI70"/>
<evidence type="ECO:0000313" key="3">
    <source>
        <dbReference type="Proteomes" id="UP000050761"/>
    </source>
</evidence>
<reference evidence="2 3" key="1">
    <citation type="submission" date="2018-11" db="EMBL/GenBank/DDBJ databases">
        <authorList>
            <consortium name="Pathogen Informatics"/>
        </authorList>
    </citation>
    <scope>NUCLEOTIDE SEQUENCE [LARGE SCALE GENOMIC DNA]</scope>
</reference>
<dbReference type="OrthoDB" id="10069295at2759"/>
<evidence type="ECO:0000313" key="4">
    <source>
        <dbReference type="WBParaSite" id="HPBE_0000777701-mRNA-1"/>
    </source>
</evidence>
<evidence type="ECO:0000256" key="1">
    <source>
        <dbReference type="SAM" id="MobiDB-lite"/>
    </source>
</evidence>
<dbReference type="EMBL" id="UZAH01025971">
    <property type="protein sequence ID" value="VDO73596.1"/>
    <property type="molecule type" value="Genomic_DNA"/>
</dbReference>
<gene>
    <name evidence="2" type="ORF">HPBE_LOCUS7778</name>
</gene>
<feature type="compositionally biased region" description="Basic and acidic residues" evidence="1">
    <location>
        <begin position="27"/>
        <end position="36"/>
    </location>
</feature>
<dbReference type="WBParaSite" id="HPBE_0000777701-mRNA-1">
    <property type="protein sequence ID" value="HPBE_0000777701-mRNA-1"/>
    <property type="gene ID" value="HPBE_0000777701"/>
</dbReference>
<name>A0A3P7XI70_HELPZ</name>
<feature type="region of interest" description="Disordered" evidence="1">
    <location>
        <begin position="133"/>
        <end position="163"/>
    </location>
</feature>
<accession>A0A3P7XI70</accession>
<protein>
    <submittedName>
        <fullName evidence="2 4">Uncharacterized protein</fullName>
    </submittedName>
</protein>
<organism evidence="2">
    <name type="scientific">Heligmosomoides polygyrus</name>
    <name type="common">Parasitic roundworm</name>
    <dbReference type="NCBI Taxonomy" id="6339"/>
    <lineage>
        <taxon>Eukaryota</taxon>
        <taxon>Metazoa</taxon>
        <taxon>Ecdysozoa</taxon>
        <taxon>Nematoda</taxon>
        <taxon>Chromadorea</taxon>
        <taxon>Rhabditida</taxon>
        <taxon>Rhabditina</taxon>
        <taxon>Rhabditomorpha</taxon>
        <taxon>Strongyloidea</taxon>
        <taxon>Heligmosomidae</taxon>
        <taxon>Heligmosomoides</taxon>
    </lineage>
</organism>
<evidence type="ECO:0000313" key="2">
    <source>
        <dbReference type="EMBL" id="VDO73596.1"/>
    </source>
</evidence>